<sequence>MTHSHPDTAPALPTSANPQVHDALDLTAGGATALIRMNDQTWTLRITRQGKLILTK</sequence>
<comment type="caution">
    <text evidence="2">The sequence shown here is derived from an EMBL/GenBank/DDBJ whole genome shotgun (WGS) entry which is preliminary data.</text>
</comment>
<organism evidence="2 3">
    <name type="scientific">Szabonella alba</name>
    <dbReference type="NCBI Taxonomy" id="2804194"/>
    <lineage>
        <taxon>Bacteria</taxon>
        <taxon>Pseudomonadati</taxon>
        <taxon>Pseudomonadota</taxon>
        <taxon>Alphaproteobacteria</taxon>
        <taxon>Rhodobacterales</taxon>
        <taxon>Paracoccaceae</taxon>
        <taxon>Szabonella</taxon>
    </lineage>
</organism>
<proteinExistence type="predicted"/>
<dbReference type="EMBL" id="JAESVN010000005">
    <property type="protein sequence ID" value="MBL4918033.1"/>
    <property type="molecule type" value="Genomic_DNA"/>
</dbReference>
<keyword evidence="3" id="KW-1185">Reference proteome</keyword>
<feature type="region of interest" description="Disordered" evidence="1">
    <location>
        <begin position="1"/>
        <end position="20"/>
    </location>
</feature>
<dbReference type="Pfam" id="PF10636">
    <property type="entry name" value="hemP"/>
    <property type="match status" value="1"/>
</dbReference>
<protein>
    <submittedName>
        <fullName evidence="2">Hemin uptake protein HemP</fullName>
    </submittedName>
</protein>
<dbReference type="InterPro" id="IPR019600">
    <property type="entry name" value="Hemin_uptake_protein_HemP"/>
</dbReference>
<name>A0A8K0Y1D8_9RHOB</name>
<evidence type="ECO:0000256" key="1">
    <source>
        <dbReference type="SAM" id="MobiDB-lite"/>
    </source>
</evidence>
<gene>
    <name evidence="2" type="primary">hemP</name>
    <name evidence="2" type="ORF">JL811_12470</name>
</gene>
<dbReference type="Proteomes" id="UP000648908">
    <property type="component" value="Unassembled WGS sequence"/>
</dbReference>
<dbReference type="RefSeq" id="WP_202689030.1">
    <property type="nucleotide sequence ID" value="NZ_JAESVN010000005.1"/>
</dbReference>
<evidence type="ECO:0000313" key="2">
    <source>
        <dbReference type="EMBL" id="MBL4918033.1"/>
    </source>
</evidence>
<dbReference type="Gene3D" id="2.10.70.10">
    <property type="entry name" value="Complement Module, domain 1"/>
    <property type="match status" value="1"/>
</dbReference>
<evidence type="ECO:0000313" key="3">
    <source>
        <dbReference type="Proteomes" id="UP000648908"/>
    </source>
</evidence>
<reference evidence="2" key="1">
    <citation type="submission" date="2021-01" db="EMBL/GenBank/DDBJ databases">
        <title>Tabrizicola alba sp. nov. a motile alkaliphilic bacterium isolated from a soda lake.</title>
        <authorList>
            <person name="Szuroczki S."/>
            <person name="Abbaszade G."/>
            <person name="Schumann P."/>
            <person name="Toth E."/>
        </authorList>
    </citation>
    <scope>NUCLEOTIDE SEQUENCE</scope>
    <source>
        <strain evidence="2">DMG-N-6</strain>
    </source>
</reference>
<dbReference type="AlphaFoldDB" id="A0A8K0Y1D8"/>
<accession>A0A8K0Y1D8</accession>